<dbReference type="PANTHER" id="PTHR22807">
    <property type="entry name" value="NOP2 YEAST -RELATED NOL1/NOP2/FMU SUN DOMAIN-CONTAINING"/>
    <property type="match status" value="1"/>
</dbReference>
<dbReference type="InterPro" id="IPR001678">
    <property type="entry name" value="MeTrfase_RsmB-F_NOP2_dom"/>
</dbReference>
<keyword evidence="9" id="KW-1185">Reference proteome</keyword>
<evidence type="ECO:0000256" key="6">
    <source>
        <dbReference type="PROSITE-ProRule" id="PRU01023"/>
    </source>
</evidence>
<evidence type="ECO:0000259" key="7">
    <source>
        <dbReference type="PROSITE" id="PS51686"/>
    </source>
</evidence>
<comment type="similarity">
    <text evidence="1 6">Belongs to the class I-like SAM-binding methyltransferase superfamily. RsmB/NOP family.</text>
</comment>
<dbReference type="Pfam" id="PF01189">
    <property type="entry name" value="Methyltr_RsmB-F"/>
    <property type="match status" value="1"/>
</dbReference>
<dbReference type="PROSITE" id="PS01153">
    <property type="entry name" value="NOL1_NOP2_SUN"/>
    <property type="match status" value="1"/>
</dbReference>
<feature type="binding site" evidence="6">
    <location>
        <position position="257"/>
    </location>
    <ligand>
        <name>S-adenosyl-L-methionine</name>
        <dbReference type="ChEBI" id="CHEBI:59789"/>
    </ligand>
</feature>
<dbReference type="PRINTS" id="PR02008">
    <property type="entry name" value="RCMTFAMILY"/>
</dbReference>
<feature type="binding site" evidence="6">
    <location>
        <position position="315"/>
    </location>
    <ligand>
        <name>S-adenosyl-L-methionine</name>
        <dbReference type="ChEBI" id="CHEBI:59789"/>
    </ligand>
</feature>
<keyword evidence="4 6" id="KW-0949">S-adenosyl-L-methionine</keyword>
<dbReference type="Gene3D" id="2.30.130.10">
    <property type="entry name" value="PUA domain"/>
    <property type="match status" value="1"/>
</dbReference>
<feature type="binding site" evidence="6">
    <location>
        <position position="292"/>
    </location>
    <ligand>
        <name>S-adenosyl-L-methionine</name>
        <dbReference type="ChEBI" id="CHEBI:59789"/>
    </ligand>
</feature>
<evidence type="ECO:0000313" key="8">
    <source>
        <dbReference type="EMBL" id="CAB3367542.1"/>
    </source>
</evidence>
<dbReference type="GO" id="GO:0001510">
    <property type="term" value="P:RNA methylation"/>
    <property type="evidence" value="ECO:0007669"/>
    <property type="project" value="InterPro"/>
</dbReference>
<evidence type="ECO:0000256" key="2">
    <source>
        <dbReference type="ARBA" id="ARBA00022603"/>
    </source>
</evidence>
<comment type="caution">
    <text evidence="8">The sequence shown here is derived from an EMBL/GenBank/DDBJ whole genome shotgun (WGS) entry which is preliminary data.</text>
</comment>
<dbReference type="InterPro" id="IPR018314">
    <property type="entry name" value="RsmB/NOL1/NOP2-like_CS"/>
</dbReference>
<proteinExistence type="inferred from homology"/>
<dbReference type="GO" id="GO:0003723">
    <property type="term" value="F:RNA binding"/>
    <property type="evidence" value="ECO:0007669"/>
    <property type="project" value="UniProtKB-UniRule"/>
</dbReference>
<dbReference type="CDD" id="cd02440">
    <property type="entry name" value="AdoMet_MTases"/>
    <property type="match status" value="1"/>
</dbReference>
<comment type="caution">
    <text evidence="6">Lacks conserved residue(s) required for the propagation of feature annotation.</text>
</comment>
<sequence length="440" mass="48563">MEALVFTDNSTVEFIKQENEKMGLSYEDFVSWIREPPNYTTFRVNTLHYTVKDALQLISENVAKTAIQINATRCPEVYINKDFPDVINVGSWDFSINDAPSDEVVVDAFCGAAILRGSHLFAPGVLALPKGTAVGQQVAVYADLDGKCLQGTATKYKGNKMLVGTGILELDREKLFNNIAEKPKGIAVRMTWTRKGILSFDYPIGMGQLQNLPSSAASWELNPLPGDLVLDMCASPGNKTSHLAALMNNEGVLVAIDRTEKKCNVIRETCDSFQAKCLAFCYDSSKSVLEDDEPKKKIEDGPPFNQNSFDKILLDAPCSALGQRPQLLNKISVKQIKSNPSLQKRIFKAAVKLLKPKGTLVYCTCSTTLEENEGVVQWALQEFQGVLAQAEARKRITPVVLLKNVPEDICAKVQRFGPQVGSVSEYCDSIGFFISRFVKI</sequence>
<dbReference type="PROSITE" id="PS51686">
    <property type="entry name" value="SAM_MT_RSMB_NOP"/>
    <property type="match status" value="1"/>
</dbReference>
<dbReference type="OrthoDB" id="260824at2759"/>
<dbReference type="EMBL" id="CADEPI010000031">
    <property type="protein sequence ID" value="CAB3367542.1"/>
    <property type="molecule type" value="Genomic_DNA"/>
</dbReference>
<dbReference type="InterPro" id="IPR023267">
    <property type="entry name" value="RCMT"/>
</dbReference>
<evidence type="ECO:0000256" key="3">
    <source>
        <dbReference type="ARBA" id="ARBA00022679"/>
    </source>
</evidence>
<dbReference type="PANTHER" id="PTHR22807:SF34">
    <property type="entry name" value="TRNA (CYTOSINE(72)-C(5))-METHYLTRANSFERASE NSUN6"/>
    <property type="match status" value="1"/>
</dbReference>
<dbReference type="Proteomes" id="UP000494165">
    <property type="component" value="Unassembled WGS sequence"/>
</dbReference>
<dbReference type="AlphaFoldDB" id="A0A8S1CIV8"/>
<dbReference type="InterPro" id="IPR015947">
    <property type="entry name" value="PUA-like_sf"/>
</dbReference>
<dbReference type="SUPFAM" id="SSF53335">
    <property type="entry name" value="S-adenosyl-L-methionine-dependent methyltransferases"/>
    <property type="match status" value="1"/>
</dbReference>
<dbReference type="SUPFAM" id="SSF88697">
    <property type="entry name" value="PUA domain-like"/>
    <property type="match status" value="1"/>
</dbReference>
<feature type="active site" description="Nucleophile" evidence="6">
    <location>
        <position position="365"/>
    </location>
</feature>
<organism evidence="8 9">
    <name type="scientific">Cloeon dipterum</name>
    <dbReference type="NCBI Taxonomy" id="197152"/>
    <lineage>
        <taxon>Eukaryota</taxon>
        <taxon>Metazoa</taxon>
        <taxon>Ecdysozoa</taxon>
        <taxon>Arthropoda</taxon>
        <taxon>Hexapoda</taxon>
        <taxon>Insecta</taxon>
        <taxon>Pterygota</taxon>
        <taxon>Palaeoptera</taxon>
        <taxon>Ephemeroptera</taxon>
        <taxon>Pisciforma</taxon>
        <taxon>Baetidae</taxon>
        <taxon>Cloeon</taxon>
    </lineage>
</organism>
<dbReference type="Gene3D" id="3.40.50.150">
    <property type="entry name" value="Vaccinia Virus protein VP39"/>
    <property type="match status" value="1"/>
</dbReference>
<keyword evidence="3 6" id="KW-0808">Transferase</keyword>
<name>A0A8S1CIV8_9INSE</name>
<protein>
    <recommendedName>
        <fullName evidence="7">SAM-dependent MTase RsmB/NOP-type domain-containing protein</fullName>
    </recommendedName>
</protein>
<evidence type="ECO:0000256" key="4">
    <source>
        <dbReference type="ARBA" id="ARBA00022691"/>
    </source>
</evidence>
<accession>A0A8S1CIV8</accession>
<dbReference type="CDD" id="cd21150">
    <property type="entry name" value="PUA_NSun6-like"/>
    <property type="match status" value="1"/>
</dbReference>
<reference evidence="8 9" key="1">
    <citation type="submission" date="2020-04" db="EMBL/GenBank/DDBJ databases">
        <authorList>
            <person name="Alioto T."/>
            <person name="Alioto T."/>
            <person name="Gomez Garrido J."/>
        </authorList>
    </citation>
    <scope>NUCLEOTIDE SEQUENCE [LARGE SCALE GENOMIC DNA]</scope>
</reference>
<gene>
    <name evidence="8" type="ORF">CLODIP_2_CD01135</name>
</gene>
<evidence type="ECO:0000256" key="5">
    <source>
        <dbReference type="ARBA" id="ARBA00022884"/>
    </source>
</evidence>
<feature type="domain" description="SAM-dependent MTase RsmB/NOP-type" evidence="7">
    <location>
        <begin position="132"/>
        <end position="440"/>
    </location>
</feature>
<dbReference type="InterPro" id="IPR049560">
    <property type="entry name" value="MeTrfase_RsmB-F_NOP2_cat"/>
</dbReference>
<dbReference type="InterPro" id="IPR029063">
    <property type="entry name" value="SAM-dependent_MTases_sf"/>
</dbReference>
<keyword evidence="2 6" id="KW-0489">Methyltransferase</keyword>
<keyword evidence="5 6" id="KW-0694">RNA-binding</keyword>
<evidence type="ECO:0000313" key="9">
    <source>
        <dbReference type="Proteomes" id="UP000494165"/>
    </source>
</evidence>
<dbReference type="PROSITE" id="PS50890">
    <property type="entry name" value="PUA"/>
    <property type="match status" value="1"/>
</dbReference>
<evidence type="ECO:0000256" key="1">
    <source>
        <dbReference type="ARBA" id="ARBA00007494"/>
    </source>
</evidence>
<dbReference type="GO" id="GO:0008173">
    <property type="term" value="F:RNA methyltransferase activity"/>
    <property type="evidence" value="ECO:0007669"/>
    <property type="project" value="InterPro"/>
</dbReference>
<dbReference type="InterPro" id="IPR036974">
    <property type="entry name" value="PUA_sf"/>
</dbReference>